<dbReference type="InterPro" id="IPR046336">
    <property type="entry name" value="Lon_prtase_N_sf"/>
</dbReference>
<name>A0A6A4L3X2_9ERIC</name>
<dbReference type="EMBL" id="QEFC01002425">
    <property type="protein sequence ID" value="KAE9452325.1"/>
    <property type="molecule type" value="Genomic_DNA"/>
</dbReference>
<dbReference type="Pfam" id="PF02190">
    <property type="entry name" value="LON_substr_bdg"/>
    <property type="match status" value="1"/>
</dbReference>
<proteinExistence type="predicted"/>
<evidence type="ECO:0000259" key="1">
    <source>
        <dbReference type="Pfam" id="PF02190"/>
    </source>
</evidence>
<reference evidence="2 3" key="1">
    <citation type="journal article" date="2019" name="Genome Biol. Evol.">
        <title>The Rhododendron genome and chromosomal organization provide insight into shared whole-genome duplications across the heath family (Ericaceae).</title>
        <authorList>
            <person name="Soza V.L."/>
            <person name="Lindsley D."/>
            <person name="Waalkes A."/>
            <person name="Ramage E."/>
            <person name="Patwardhan R.P."/>
            <person name="Burton J.N."/>
            <person name="Adey A."/>
            <person name="Kumar A."/>
            <person name="Qiu R."/>
            <person name="Shendure J."/>
            <person name="Hall B."/>
        </authorList>
    </citation>
    <scope>NUCLEOTIDE SEQUENCE [LARGE SCALE GENOMIC DNA]</scope>
    <source>
        <strain evidence="2">RSF 1966-606</strain>
    </source>
</reference>
<sequence>MKEYLSQGSPKYQRVVLFPESILPLRVLQPNLVAAVERVMSQVDARYTIGIIRVYEDAGDRRIRVANVGTTAELGFDIWWVYKELEAAKIMRENEKLRMDYEGAKVALEKARVVLPEAQSVVTAAEAVVEERRLAYEHLAEEARLGDRLVDAPLRDTDPFLRNIFGA</sequence>
<accession>A0A6A4L3X2</accession>
<protein>
    <recommendedName>
        <fullName evidence="1">Lon N-terminal domain-containing protein</fullName>
    </recommendedName>
</protein>
<feature type="non-terminal residue" evidence="2">
    <location>
        <position position="1"/>
    </location>
</feature>
<evidence type="ECO:0000313" key="2">
    <source>
        <dbReference type="EMBL" id="KAE9452325.1"/>
    </source>
</evidence>
<organism evidence="2 3">
    <name type="scientific">Rhododendron williamsianum</name>
    <dbReference type="NCBI Taxonomy" id="262921"/>
    <lineage>
        <taxon>Eukaryota</taxon>
        <taxon>Viridiplantae</taxon>
        <taxon>Streptophyta</taxon>
        <taxon>Embryophyta</taxon>
        <taxon>Tracheophyta</taxon>
        <taxon>Spermatophyta</taxon>
        <taxon>Magnoliopsida</taxon>
        <taxon>eudicotyledons</taxon>
        <taxon>Gunneridae</taxon>
        <taxon>Pentapetalae</taxon>
        <taxon>asterids</taxon>
        <taxon>Ericales</taxon>
        <taxon>Ericaceae</taxon>
        <taxon>Ericoideae</taxon>
        <taxon>Rhodoreae</taxon>
        <taxon>Rhododendron</taxon>
    </lineage>
</organism>
<dbReference type="OrthoDB" id="267517at2759"/>
<comment type="caution">
    <text evidence="2">The sequence shown here is derived from an EMBL/GenBank/DDBJ whole genome shotgun (WGS) entry which is preliminary data.</text>
</comment>
<keyword evidence="3" id="KW-1185">Reference proteome</keyword>
<gene>
    <name evidence="2" type="ORF">C3L33_15772</name>
</gene>
<dbReference type="Gene3D" id="2.30.130.40">
    <property type="entry name" value="LON domain-like"/>
    <property type="match status" value="1"/>
</dbReference>
<dbReference type="SUPFAM" id="SSF88697">
    <property type="entry name" value="PUA domain-like"/>
    <property type="match status" value="1"/>
</dbReference>
<dbReference type="AlphaFoldDB" id="A0A6A4L3X2"/>
<dbReference type="Proteomes" id="UP000428333">
    <property type="component" value="Linkage Group LG09"/>
</dbReference>
<dbReference type="InterPro" id="IPR015947">
    <property type="entry name" value="PUA-like_sf"/>
</dbReference>
<evidence type="ECO:0000313" key="3">
    <source>
        <dbReference type="Proteomes" id="UP000428333"/>
    </source>
</evidence>
<dbReference type="InterPro" id="IPR003111">
    <property type="entry name" value="Lon_prtase_N"/>
</dbReference>
<feature type="domain" description="Lon N-terminal" evidence="1">
    <location>
        <begin position="14"/>
        <end position="73"/>
    </location>
</feature>